<feature type="region of interest" description="Disordered" evidence="1">
    <location>
        <begin position="24"/>
        <end position="54"/>
    </location>
</feature>
<name>A0A382GFT4_9ZZZZ</name>
<sequence length="137" mass="14416">MEKNRISSLAPRLSSAPDVVDLVDVEPTPHNPLLPTRLSGEGDNGASNALAGTPGQLFRPEAIEAMADELCRLAKEFKQRVGAQRLLPALGSLSAMGPLHGLLRKQLGSRLMVESVAVVAPDEEGEAGEPGDLPGYL</sequence>
<evidence type="ECO:0000313" key="2">
    <source>
        <dbReference type="EMBL" id="SVB73061.1"/>
    </source>
</evidence>
<accession>A0A382GFT4</accession>
<gene>
    <name evidence="2" type="ORF">METZ01_LOCUS225915</name>
</gene>
<organism evidence="2">
    <name type="scientific">marine metagenome</name>
    <dbReference type="NCBI Taxonomy" id="408172"/>
    <lineage>
        <taxon>unclassified sequences</taxon>
        <taxon>metagenomes</taxon>
        <taxon>ecological metagenomes</taxon>
    </lineage>
</organism>
<dbReference type="AlphaFoldDB" id="A0A382GFT4"/>
<evidence type="ECO:0000256" key="1">
    <source>
        <dbReference type="SAM" id="MobiDB-lite"/>
    </source>
</evidence>
<dbReference type="EMBL" id="UINC01054855">
    <property type="protein sequence ID" value="SVB73061.1"/>
    <property type="molecule type" value="Genomic_DNA"/>
</dbReference>
<reference evidence="2" key="1">
    <citation type="submission" date="2018-05" db="EMBL/GenBank/DDBJ databases">
        <authorList>
            <person name="Lanie J.A."/>
            <person name="Ng W.-L."/>
            <person name="Kazmierczak K.M."/>
            <person name="Andrzejewski T.M."/>
            <person name="Davidsen T.M."/>
            <person name="Wayne K.J."/>
            <person name="Tettelin H."/>
            <person name="Glass J.I."/>
            <person name="Rusch D."/>
            <person name="Podicherti R."/>
            <person name="Tsui H.-C.T."/>
            <person name="Winkler M.E."/>
        </authorList>
    </citation>
    <scope>NUCLEOTIDE SEQUENCE</scope>
</reference>
<protein>
    <submittedName>
        <fullName evidence="2">Uncharacterized protein</fullName>
    </submittedName>
</protein>
<proteinExistence type="predicted"/>